<keyword evidence="4" id="KW-1185">Reference proteome</keyword>
<evidence type="ECO:0000313" key="4">
    <source>
        <dbReference type="Proteomes" id="UP000800038"/>
    </source>
</evidence>
<proteinExistence type="inferred from homology"/>
<dbReference type="Proteomes" id="UP000800038">
    <property type="component" value="Unassembled WGS sequence"/>
</dbReference>
<dbReference type="PRINTS" id="PR00377">
    <property type="entry name" value="IMPHPHTASES"/>
</dbReference>
<keyword evidence="2" id="KW-0460">Magnesium</keyword>
<dbReference type="EMBL" id="ML976043">
    <property type="protein sequence ID" value="KAF1941752.1"/>
    <property type="molecule type" value="Genomic_DNA"/>
</dbReference>
<evidence type="ECO:0000256" key="1">
    <source>
        <dbReference type="ARBA" id="ARBA00009759"/>
    </source>
</evidence>
<dbReference type="GO" id="GO:0046872">
    <property type="term" value="F:metal ion binding"/>
    <property type="evidence" value="ECO:0007669"/>
    <property type="project" value="UniProtKB-KW"/>
</dbReference>
<dbReference type="PANTHER" id="PTHR20854">
    <property type="entry name" value="INOSITOL MONOPHOSPHATASE"/>
    <property type="match status" value="1"/>
</dbReference>
<organism evidence="3 4">
    <name type="scientific">Clathrospora elynae</name>
    <dbReference type="NCBI Taxonomy" id="706981"/>
    <lineage>
        <taxon>Eukaryota</taxon>
        <taxon>Fungi</taxon>
        <taxon>Dikarya</taxon>
        <taxon>Ascomycota</taxon>
        <taxon>Pezizomycotina</taxon>
        <taxon>Dothideomycetes</taxon>
        <taxon>Pleosporomycetidae</taxon>
        <taxon>Pleosporales</taxon>
        <taxon>Diademaceae</taxon>
        <taxon>Clathrospora</taxon>
    </lineage>
</organism>
<protein>
    <submittedName>
        <fullName evidence="3">Carbohydrate phosphatase</fullName>
    </submittedName>
</protein>
<comment type="similarity">
    <text evidence="1">Belongs to the inositol monophosphatase superfamily.</text>
</comment>
<evidence type="ECO:0000313" key="3">
    <source>
        <dbReference type="EMBL" id="KAF1941752.1"/>
    </source>
</evidence>
<evidence type="ECO:0000256" key="2">
    <source>
        <dbReference type="PIRSR" id="PIRSR600760-2"/>
    </source>
</evidence>
<dbReference type="Gene3D" id="3.40.190.80">
    <property type="match status" value="1"/>
</dbReference>
<dbReference type="GO" id="GO:0008934">
    <property type="term" value="F:inositol monophosphate 1-phosphatase activity"/>
    <property type="evidence" value="ECO:0007669"/>
    <property type="project" value="TreeGrafter"/>
</dbReference>
<gene>
    <name evidence="3" type="ORF">EJ02DRAFT_454872</name>
</gene>
<comment type="cofactor">
    <cofactor evidence="2">
        <name>Mg(2+)</name>
        <dbReference type="ChEBI" id="CHEBI:18420"/>
    </cofactor>
</comment>
<sequence length="249" mass="27431">MVLLRLLVSLELHGHHVSHHDENVPLCLLMVLFRLDAFWILEPLEGTDAGKMMLEVEHALLITTARKNNYSDVVTEYDRKIEDMVEMSLRTAYPSFGFLGEKTFKHGAKLAETPTFVCDPIDGTLNFSKGVPNCAISLALTLDNSSVIGAVYNPFRDDLYSAIKSQGTFLTKAMTGLKVQLPLQPIPSPMSSFNACLVSIEWGNQRSGENWALRTSVRNTLLTSKAEGSAMCKSVHSNGSAALDFCYVA</sequence>
<feature type="binding site" evidence="2">
    <location>
        <position position="122"/>
    </location>
    <ligand>
        <name>Mg(2+)</name>
        <dbReference type="ChEBI" id="CHEBI:18420"/>
        <label>1</label>
        <note>catalytic</note>
    </ligand>
</feature>
<reference evidence="3" key="1">
    <citation type="journal article" date="2020" name="Stud. Mycol.">
        <title>101 Dothideomycetes genomes: a test case for predicting lifestyles and emergence of pathogens.</title>
        <authorList>
            <person name="Haridas S."/>
            <person name="Albert R."/>
            <person name="Binder M."/>
            <person name="Bloem J."/>
            <person name="Labutti K."/>
            <person name="Salamov A."/>
            <person name="Andreopoulos B."/>
            <person name="Baker S."/>
            <person name="Barry K."/>
            <person name="Bills G."/>
            <person name="Bluhm B."/>
            <person name="Cannon C."/>
            <person name="Castanera R."/>
            <person name="Culley D."/>
            <person name="Daum C."/>
            <person name="Ezra D."/>
            <person name="Gonzalez J."/>
            <person name="Henrissat B."/>
            <person name="Kuo A."/>
            <person name="Liang C."/>
            <person name="Lipzen A."/>
            <person name="Lutzoni F."/>
            <person name="Magnuson J."/>
            <person name="Mondo S."/>
            <person name="Nolan M."/>
            <person name="Ohm R."/>
            <person name="Pangilinan J."/>
            <person name="Park H.-J."/>
            <person name="Ramirez L."/>
            <person name="Alfaro M."/>
            <person name="Sun H."/>
            <person name="Tritt A."/>
            <person name="Yoshinaga Y."/>
            <person name="Zwiers L.-H."/>
            <person name="Turgeon B."/>
            <person name="Goodwin S."/>
            <person name="Spatafora J."/>
            <person name="Crous P."/>
            <person name="Grigoriev I."/>
        </authorList>
    </citation>
    <scope>NUCLEOTIDE SEQUENCE</scope>
    <source>
        <strain evidence="3">CBS 161.51</strain>
    </source>
</reference>
<dbReference type="AlphaFoldDB" id="A0A6A5SPP7"/>
<feature type="binding site" evidence="2">
    <location>
        <position position="101"/>
    </location>
    <ligand>
        <name>Mg(2+)</name>
        <dbReference type="ChEBI" id="CHEBI:18420"/>
        <label>1</label>
        <note>catalytic</note>
    </ligand>
</feature>
<name>A0A6A5SPP7_9PLEO</name>
<dbReference type="Pfam" id="PF00459">
    <property type="entry name" value="Inositol_P"/>
    <property type="match status" value="1"/>
</dbReference>
<dbReference type="Gene3D" id="3.30.540.10">
    <property type="entry name" value="Fructose-1,6-Bisphosphatase, subunit A, domain 1"/>
    <property type="match status" value="1"/>
</dbReference>
<dbReference type="GO" id="GO:0007165">
    <property type="term" value="P:signal transduction"/>
    <property type="evidence" value="ECO:0007669"/>
    <property type="project" value="TreeGrafter"/>
</dbReference>
<dbReference type="SUPFAM" id="SSF56655">
    <property type="entry name" value="Carbohydrate phosphatase"/>
    <property type="match status" value="1"/>
</dbReference>
<feature type="binding site" evidence="2">
    <location>
        <position position="121"/>
    </location>
    <ligand>
        <name>Mg(2+)</name>
        <dbReference type="ChEBI" id="CHEBI:18420"/>
        <label>1</label>
        <note>catalytic</note>
    </ligand>
</feature>
<dbReference type="GO" id="GO:0006020">
    <property type="term" value="P:inositol metabolic process"/>
    <property type="evidence" value="ECO:0007669"/>
    <property type="project" value="TreeGrafter"/>
</dbReference>
<accession>A0A6A5SPP7</accession>
<feature type="binding site" evidence="2">
    <location>
        <position position="119"/>
    </location>
    <ligand>
        <name>Mg(2+)</name>
        <dbReference type="ChEBI" id="CHEBI:18420"/>
        <label>1</label>
        <note>catalytic</note>
    </ligand>
</feature>
<keyword evidence="2" id="KW-0479">Metal-binding</keyword>
<dbReference type="OrthoDB" id="10254945at2759"/>
<dbReference type="InterPro" id="IPR000760">
    <property type="entry name" value="Inositol_monophosphatase-like"/>
</dbReference>
<dbReference type="PANTHER" id="PTHR20854:SF4">
    <property type="entry name" value="INOSITOL-1-MONOPHOSPHATASE-RELATED"/>
    <property type="match status" value="1"/>
</dbReference>